<evidence type="ECO:0000256" key="1">
    <source>
        <dbReference type="ARBA" id="ARBA00004496"/>
    </source>
</evidence>
<feature type="binding site" evidence="13">
    <location>
        <position position="247"/>
    </location>
    <ligand>
        <name>Mg(2+)</name>
        <dbReference type="ChEBI" id="CHEBI:18420"/>
        <note>shared with beta subunit</note>
    </ligand>
</feature>
<dbReference type="GO" id="GO:0000287">
    <property type="term" value="F:magnesium ion binding"/>
    <property type="evidence" value="ECO:0007669"/>
    <property type="project" value="UniProtKB-UniRule"/>
</dbReference>
<proteinExistence type="inferred from homology"/>
<comment type="subunit">
    <text evidence="3 13">Tetramer of two alpha and two beta subunits.</text>
</comment>
<dbReference type="EC" id="6.1.1.20" evidence="13"/>
<evidence type="ECO:0000256" key="3">
    <source>
        <dbReference type="ARBA" id="ARBA00011209"/>
    </source>
</evidence>
<keyword evidence="11 13" id="KW-0030">Aminoacyl-tRNA synthetase</keyword>
<dbReference type="Gene3D" id="3.30.930.10">
    <property type="entry name" value="Bira Bifunctional Protein, Domain 2"/>
    <property type="match status" value="1"/>
</dbReference>
<dbReference type="GO" id="GO:0005737">
    <property type="term" value="C:cytoplasm"/>
    <property type="evidence" value="ECO:0007669"/>
    <property type="project" value="UniProtKB-SubCell"/>
</dbReference>
<evidence type="ECO:0000256" key="12">
    <source>
        <dbReference type="ARBA" id="ARBA00049255"/>
    </source>
</evidence>
<keyword evidence="4 13" id="KW-0963">Cytoplasm</keyword>
<evidence type="ECO:0000256" key="2">
    <source>
        <dbReference type="ARBA" id="ARBA00010207"/>
    </source>
</evidence>
<accession>A0A1A9KEJ6</accession>
<evidence type="ECO:0000256" key="6">
    <source>
        <dbReference type="ARBA" id="ARBA00022723"/>
    </source>
</evidence>
<dbReference type="CDD" id="cd00496">
    <property type="entry name" value="PheRS_alpha_core"/>
    <property type="match status" value="1"/>
</dbReference>
<dbReference type="PROSITE" id="PS50862">
    <property type="entry name" value="AA_TRNA_LIGASE_II"/>
    <property type="match status" value="1"/>
</dbReference>
<dbReference type="HAMAP" id="MF_00281">
    <property type="entry name" value="Phe_tRNA_synth_alpha1"/>
    <property type="match status" value="1"/>
</dbReference>
<keyword evidence="8 13" id="KW-0067">ATP-binding</keyword>
<dbReference type="InterPro" id="IPR002319">
    <property type="entry name" value="Phenylalanyl-tRNA_Synthase"/>
</dbReference>
<name>A0A1A9KEJ6_9PSED</name>
<dbReference type="Pfam" id="PF01409">
    <property type="entry name" value="tRNA-synt_2d"/>
    <property type="match status" value="1"/>
</dbReference>
<keyword evidence="5 13" id="KW-0436">Ligase</keyword>
<organism evidence="15 16">
    <name type="scientific">Pseudomonas citronellolis</name>
    <dbReference type="NCBI Taxonomy" id="53408"/>
    <lineage>
        <taxon>Bacteria</taxon>
        <taxon>Pseudomonadati</taxon>
        <taxon>Pseudomonadota</taxon>
        <taxon>Gammaproteobacteria</taxon>
        <taxon>Pseudomonadales</taxon>
        <taxon>Pseudomonadaceae</taxon>
        <taxon>Pseudomonas</taxon>
    </lineage>
</organism>
<feature type="domain" description="Aminoacyl-transfer RNA synthetases class-II family profile" evidence="14">
    <location>
        <begin position="112"/>
        <end position="323"/>
    </location>
</feature>
<dbReference type="GO" id="GO:0005524">
    <property type="term" value="F:ATP binding"/>
    <property type="evidence" value="ECO:0007669"/>
    <property type="project" value="UniProtKB-UniRule"/>
</dbReference>
<dbReference type="GO" id="GO:0000049">
    <property type="term" value="F:tRNA binding"/>
    <property type="evidence" value="ECO:0007669"/>
    <property type="project" value="InterPro"/>
</dbReference>
<dbReference type="InterPro" id="IPR045864">
    <property type="entry name" value="aa-tRNA-synth_II/BPL/LPL"/>
</dbReference>
<reference evidence="15 16" key="1">
    <citation type="submission" date="2016-05" db="EMBL/GenBank/DDBJ databases">
        <title>Genome Sequence of Pseudomonas citronellolis Strain SJTE-3, an Estrogens and Persistent Organic Pollutants degradation strain.</title>
        <authorList>
            <person name="Liang R."/>
        </authorList>
    </citation>
    <scope>NUCLEOTIDE SEQUENCE [LARGE SCALE GENOMIC DNA]</scope>
    <source>
        <strain evidence="15 16">SJTE-3</strain>
    </source>
</reference>
<evidence type="ECO:0000313" key="16">
    <source>
        <dbReference type="Proteomes" id="UP000077748"/>
    </source>
</evidence>
<dbReference type="InterPro" id="IPR006195">
    <property type="entry name" value="aa-tRNA-synth_II"/>
</dbReference>
<evidence type="ECO:0000256" key="8">
    <source>
        <dbReference type="ARBA" id="ARBA00022840"/>
    </source>
</evidence>
<comment type="subcellular location">
    <subcellularLocation>
        <location evidence="1 13">Cytoplasm</location>
    </subcellularLocation>
</comment>
<evidence type="ECO:0000256" key="4">
    <source>
        <dbReference type="ARBA" id="ARBA00022490"/>
    </source>
</evidence>
<sequence length="329" mass="36476">MIENILAEIHKASTIEELNTLRVKYLGKSGLITRELSRLKELPEAERASVAAGLNELKRNCLGAIEIQKDNLATAARLQALNDQSVDVTLPGAALSCGGLHPLTRTIGRLLDIFQSLGYEVIAGPELESDHYNFKSLNFPDDHPARDTQDTFWTHDGRLLRTHTSSVQVRYMETHAPPFRVVSPGKVFRNEAVDQTHEAQFHQLEALVVGEGISMSDLRGAISAVATALFGDSAKTRLQPSYFPFVEPGAEFSVWWHNPRSGQQEWLELGGCGMVHPNVLKGVGYRNVSGFAFGLGIERLAMIAYGIPDIRYFHQNDTRFLRQVRGTAV</sequence>
<keyword evidence="9 13" id="KW-0460">Magnesium</keyword>
<evidence type="ECO:0000256" key="5">
    <source>
        <dbReference type="ARBA" id="ARBA00022598"/>
    </source>
</evidence>
<evidence type="ECO:0000256" key="9">
    <source>
        <dbReference type="ARBA" id="ARBA00022842"/>
    </source>
</evidence>
<comment type="similarity">
    <text evidence="2 13">Belongs to the class-II aminoacyl-tRNA synthetase family. Phe-tRNA synthetase alpha subunit type 1 subfamily.</text>
</comment>
<keyword evidence="7 13" id="KW-0547">Nucleotide-binding</keyword>
<protein>
    <recommendedName>
        <fullName evidence="13">Phenylalanine--tRNA ligase alpha subunit</fullName>
        <ecNumber evidence="13">6.1.1.20</ecNumber>
    </recommendedName>
    <alternativeName>
        <fullName evidence="13">Phenylalanyl-tRNA synthetase alpha subunit</fullName>
        <shortName evidence="13">PheRS</shortName>
    </alternativeName>
</protein>
<dbReference type="PANTHER" id="PTHR11538:SF41">
    <property type="entry name" value="PHENYLALANINE--TRNA LIGASE, MITOCHONDRIAL"/>
    <property type="match status" value="1"/>
</dbReference>
<dbReference type="SUPFAM" id="SSF46589">
    <property type="entry name" value="tRNA-binding arm"/>
    <property type="match status" value="1"/>
</dbReference>
<dbReference type="EMBL" id="CP015878">
    <property type="protein sequence ID" value="ANI15423.1"/>
    <property type="molecule type" value="Genomic_DNA"/>
</dbReference>
<dbReference type="RefSeq" id="WP_064583248.1">
    <property type="nucleotide sequence ID" value="NZ_BDGS01000001.1"/>
</dbReference>
<dbReference type="GO" id="GO:0006432">
    <property type="term" value="P:phenylalanyl-tRNA aminoacylation"/>
    <property type="evidence" value="ECO:0007669"/>
    <property type="project" value="UniProtKB-UniRule"/>
</dbReference>
<dbReference type="InterPro" id="IPR004188">
    <property type="entry name" value="Phe-tRNA_ligase_II_N"/>
</dbReference>
<dbReference type="GO" id="GO:0004826">
    <property type="term" value="F:phenylalanine-tRNA ligase activity"/>
    <property type="evidence" value="ECO:0007669"/>
    <property type="project" value="UniProtKB-UniRule"/>
</dbReference>
<evidence type="ECO:0000256" key="7">
    <source>
        <dbReference type="ARBA" id="ARBA00022741"/>
    </source>
</evidence>
<gene>
    <name evidence="13" type="primary">pheS</name>
    <name evidence="15" type="ORF">A9C11_16210</name>
</gene>
<keyword evidence="6 13" id="KW-0479">Metal-binding</keyword>
<dbReference type="InterPro" id="IPR010978">
    <property type="entry name" value="tRNA-bd_arm"/>
</dbReference>
<comment type="catalytic activity">
    <reaction evidence="12 13">
        <text>tRNA(Phe) + L-phenylalanine + ATP = L-phenylalanyl-tRNA(Phe) + AMP + diphosphate + H(+)</text>
        <dbReference type="Rhea" id="RHEA:19413"/>
        <dbReference type="Rhea" id="RHEA-COMP:9668"/>
        <dbReference type="Rhea" id="RHEA-COMP:9699"/>
        <dbReference type="ChEBI" id="CHEBI:15378"/>
        <dbReference type="ChEBI" id="CHEBI:30616"/>
        <dbReference type="ChEBI" id="CHEBI:33019"/>
        <dbReference type="ChEBI" id="CHEBI:58095"/>
        <dbReference type="ChEBI" id="CHEBI:78442"/>
        <dbReference type="ChEBI" id="CHEBI:78531"/>
        <dbReference type="ChEBI" id="CHEBI:456215"/>
        <dbReference type="EC" id="6.1.1.20"/>
    </reaction>
</comment>
<evidence type="ECO:0000259" key="14">
    <source>
        <dbReference type="PROSITE" id="PS50862"/>
    </source>
</evidence>
<evidence type="ECO:0000256" key="13">
    <source>
        <dbReference type="HAMAP-Rule" id="MF_00281"/>
    </source>
</evidence>
<dbReference type="AlphaFoldDB" id="A0A1A9KEJ6"/>
<keyword evidence="10 13" id="KW-0648">Protein biosynthesis</keyword>
<evidence type="ECO:0000313" key="15">
    <source>
        <dbReference type="EMBL" id="ANI15423.1"/>
    </source>
</evidence>
<dbReference type="PANTHER" id="PTHR11538">
    <property type="entry name" value="PHENYLALANYL-TRNA SYNTHETASE"/>
    <property type="match status" value="1"/>
</dbReference>
<dbReference type="Pfam" id="PF02912">
    <property type="entry name" value="Phe_tRNA-synt_N"/>
    <property type="match status" value="1"/>
</dbReference>
<dbReference type="Proteomes" id="UP000077748">
    <property type="component" value="Chromosome"/>
</dbReference>
<dbReference type="SUPFAM" id="SSF55681">
    <property type="entry name" value="Class II aaRS and biotin synthetases"/>
    <property type="match status" value="1"/>
</dbReference>
<dbReference type="InterPro" id="IPR022911">
    <property type="entry name" value="Phe_tRNA_ligase_alpha1_bac"/>
</dbReference>
<evidence type="ECO:0000256" key="10">
    <source>
        <dbReference type="ARBA" id="ARBA00022917"/>
    </source>
</evidence>
<comment type="cofactor">
    <cofactor evidence="13">
        <name>Mg(2+)</name>
        <dbReference type="ChEBI" id="CHEBI:18420"/>
    </cofactor>
    <text evidence="13">Binds 2 magnesium ions per tetramer.</text>
</comment>
<evidence type="ECO:0000256" key="11">
    <source>
        <dbReference type="ARBA" id="ARBA00023146"/>
    </source>
</evidence>